<comment type="catalytic activity">
    <reaction evidence="2">
        <text>a quinone + NADH + 5 H(+)(in) = a quinol + NAD(+) + 4 H(+)(out)</text>
        <dbReference type="Rhea" id="RHEA:57888"/>
        <dbReference type="ChEBI" id="CHEBI:15378"/>
        <dbReference type="ChEBI" id="CHEBI:24646"/>
        <dbReference type="ChEBI" id="CHEBI:57540"/>
        <dbReference type="ChEBI" id="CHEBI:57945"/>
        <dbReference type="ChEBI" id="CHEBI:132124"/>
    </reaction>
</comment>
<dbReference type="GO" id="GO:0008137">
    <property type="term" value="F:NADH dehydrogenase (ubiquinone) activity"/>
    <property type="evidence" value="ECO:0007669"/>
    <property type="project" value="UniProtKB-UniRule"/>
</dbReference>
<dbReference type="Pfam" id="PF00499">
    <property type="entry name" value="Oxidored_q3"/>
    <property type="match status" value="1"/>
</dbReference>
<proteinExistence type="inferred from homology"/>
<name>A0A0F3GTK0_9BACT</name>
<reference evidence="3 4" key="1">
    <citation type="submission" date="2015-02" db="EMBL/GenBank/DDBJ databases">
        <title>Single-cell genomics of uncultivated deep-branching MTB reveals a conserved set of magnetosome genes.</title>
        <authorList>
            <person name="Kolinko S."/>
            <person name="Richter M."/>
            <person name="Glockner F.O."/>
            <person name="Brachmann A."/>
            <person name="Schuler D."/>
        </authorList>
    </citation>
    <scope>NUCLEOTIDE SEQUENCE [LARGE SCALE GENOMIC DNA]</scope>
    <source>
        <strain evidence="3">TM-1</strain>
    </source>
</reference>
<evidence type="ECO:0000313" key="3">
    <source>
        <dbReference type="EMBL" id="KJU85275.1"/>
    </source>
</evidence>
<dbReference type="Proteomes" id="UP000033423">
    <property type="component" value="Unassembled WGS sequence"/>
</dbReference>
<gene>
    <name evidence="3" type="ORF">MBAV_002531</name>
</gene>
<dbReference type="PANTHER" id="PTHR33269:SF17">
    <property type="entry name" value="NADH-UBIQUINONE OXIDOREDUCTASE CHAIN 6"/>
    <property type="match status" value="1"/>
</dbReference>
<comment type="similarity">
    <text evidence="1 2">Belongs to the complex I subunit 6 family.</text>
</comment>
<dbReference type="Gene3D" id="1.20.120.1200">
    <property type="entry name" value="NADH-ubiquinone/plastoquinone oxidoreductase chain 6, subunit NuoJ"/>
    <property type="match status" value="1"/>
</dbReference>
<dbReference type="EC" id="7.1.1.-" evidence="2"/>
<comment type="subcellular location">
    <subcellularLocation>
        <location evidence="2">Cell membrane</location>
        <topology evidence="2">Multi-pass membrane protein</topology>
    </subcellularLocation>
</comment>
<keyword evidence="2" id="KW-1003">Cell membrane</keyword>
<keyword evidence="2" id="KW-0874">Quinone</keyword>
<dbReference type="GO" id="GO:0048038">
    <property type="term" value="F:quinone binding"/>
    <property type="evidence" value="ECO:0007669"/>
    <property type="project" value="UniProtKB-UniRule"/>
</dbReference>
<feature type="transmembrane region" description="Helical" evidence="2">
    <location>
        <begin position="90"/>
        <end position="110"/>
    </location>
</feature>
<feature type="transmembrane region" description="Helical" evidence="2">
    <location>
        <begin position="30"/>
        <end position="48"/>
    </location>
</feature>
<evidence type="ECO:0000256" key="1">
    <source>
        <dbReference type="ARBA" id="ARBA00005698"/>
    </source>
</evidence>
<keyword evidence="3" id="KW-0560">Oxidoreductase</keyword>
<comment type="caution">
    <text evidence="3">The sequence shown here is derived from an EMBL/GenBank/DDBJ whole genome shotgun (WGS) entry which is preliminary data.</text>
</comment>
<comment type="function">
    <text evidence="2">NDH-1 shuttles electrons from NADH, via FMN and iron-sulfur (Fe-S) centers, to quinones in the respiratory chain. Couples the redox reaction to proton translocation (for every two electrons transferred, four hydrogen ions are translocated across the cytoplasmic membrane), and thus conserves the redox energy in a proton gradient.</text>
</comment>
<protein>
    <recommendedName>
        <fullName evidence="2">NADH-quinone oxidoreductase subunit J</fullName>
        <ecNumber evidence="2">7.1.1.-</ecNumber>
    </recommendedName>
</protein>
<dbReference type="AlphaFoldDB" id="A0A0F3GTK0"/>
<dbReference type="InterPro" id="IPR042106">
    <property type="entry name" value="Nuo/plastoQ_OxRdtase_6_NuoJ"/>
</dbReference>
<feature type="transmembrane region" description="Helical" evidence="2">
    <location>
        <begin position="142"/>
        <end position="164"/>
    </location>
</feature>
<dbReference type="GO" id="GO:0005886">
    <property type="term" value="C:plasma membrane"/>
    <property type="evidence" value="ECO:0007669"/>
    <property type="project" value="UniProtKB-SubCell"/>
</dbReference>
<keyword evidence="2" id="KW-0520">NAD</keyword>
<dbReference type="PATRIC" id="fig|29290.4.peg.3357"/>
<feature type="transmembrane region" description="Helical" evidence="2">
    <location>
        <begin position="6"/>
        <end position="23"/>
    </location>
</feature>
<accession>A0A0F3GTK0</accession>
<organism evidence="3 4">
    <name type="scientific">Candidatus Magnetobacterium bavaricum</name>
    <dbReference type="NCBI Taxonomy" id="29290"/>
    <lineage>
        <taxon>Bacteria</taxon>
        <taxon>Pseudomonadati</taxon>
        <taxon>Nitrospirota</taxon>
        <taxon>Thermodesulfovibrionia</taxon>
        <taxon>Thermodesulfovibrionales</taxon>
        <taxon>Candidatus Magnetobacteriaceae</taxon>
        <taxon>Candidatus Magnetobacterium</taxon>
    </lineage>
</organism>
<dbReference type="PANTHER" id="PTHR33269">
    <property type="entry name" value="NADH-UBIQUINONE OXIDOREDUCTASE CHAIN 6"/>
    <property type="match status" value="1"/>
</dbReference>
<keyword evidence="2" id="KW-0812">Transmembrane</keyword>
<keyword evidence="4" id="KW-1185">Reference proteome</keyword>
<feature type="transmembrane region" description="Helical" evidence="2">
    <location>
        <begin position="54"/>
        <end position="78"/>
    </location>
</feature>
<keyword evidence="2" id="KW-0472">Membrane</keyword>
<dbReference type="EMBL" id="LACI01001096">
    <property type="protein sequence ID" value="KJU85275.1"/>
    <property type="molecule type" value="Genomic_DNA"/>
</dbReference>
<dbReference type="GO" id="GO:0016491">
    <property type="term" value="F:oxidoreductase activity"/>
    <property type="evidence" value="ECO:0007669"/>
    <property type="project" value="UniProtKB-KW"/>
</dbReference>
<keyword evidence="3" id="KW-0830">Ubiquinone</keyword>
<evidence type="ECO:0000256" key="2">
    <source>
        <dbReference type="RuleBase" id="RU004429"/>
    </source>
</evidence>
<dbReference type="InterPro" id="IPR001457">
    <property type="entry name" value="NADH_UbQ/plastoQ_OxRdtase_su6"/>
</dbReference>
<keyword evidence="2" id="KW-1133">Transmembrane helix</keyword>
<evidence type="ECO:0000313" key="4">
    <source>
        <dbReference type="Proteomes" id="UP000033423"/>
    </source>
</evidence>
<sequence length="170" mass="19229">MIQKAFFIYIASVCVLVSVLTVTRRNVMHAVLFMLLLFFHVAGLYLFLNAEFLAAIQIIIYAGAIMVLFLFVVMLLNLRDDEKSPQYIRQWPVGLVAALGTMFVFVMATFSLRTGEHGPWTIDRIRTMTHTSAIGRIMFTQYLLPFEIASVILLIAIIGAIVLAKKRLKT</sequence>